<dbReference type="InterPro" id="IPR036286">
    <property type="entry name" value="LexA/Signal_pep-like_sf"/>
</dbReference>
<proteinExistence type="predicted"/>
<name>A0ABW0IWD1_9HYPH</name>
<organism evidence="1 2">
    <name type="scientific">Bosea eneae</name>
    <dbReference type="NCBI Taxonomy" id="151454"/>
    <lineage>
        <taxon>Bacteria</taxon>
        <taxon>Pseudomonadati</taxon>
        <taxon>Pseudomonadota</taxon>
        <taxon>Alphaproteobacteria</taxon>
        <taxon>Hyphomicrobiales</taxon>
        <taxon>Boseaceae</taxon>
        <taxon>Bosea</taxon>
    </lineage>
</organism>
<comment type="caution">
    <text evidence="1">The sequence shown here is derived from an EMBL/GenBank/DDBJ whole genome shotgun (WGS) entry which is preliminary data.</text>
</comment>
<evidence type="ECO:0000313" key="2">
    <source>
        <dbReference type="Proteomes" id="UP001596053"/>
    </source>
</evidence>
<dbReference type="Gene3D" id="2.10.109.10">
    <property type="entry name" value="Umud Fragment, subunit A"/>
    <property type="match status" value="1"/>
</dbReference>
<evidence type="ECO:0000313" key="1">
    <source>
        <dbReference type="EMBL" id="MFC5421976.1"/>
    </source>
</evidence>
<gene>
    <name evidence="1" type="ORF">ACFPOB_20650</name>
</gene>
<protein>
    <submittedName>
        <fullName evidence="1">LexA family protein</fullName>
    </submittedName>
</protein>
<accession>A0ABW0IWD1</accession>
<dbReference type="SUPFAM" id="SSF51306">
    <property type="entry name" value="LexA/Signal peptidase"/>
    <property type="match status" value="1"/>
</dbReference>
<sequence>MDRQEVGRRKRDAVGPGIVEQPLVQPLRNQAACAALVDGLLPAIGRRVGSARDLADFPFAAEADDDCRRRFHSGAISIFRNSLSSAITHFVHGEPVLKNRKCGMNDELIRWIEQGLAKPDKSKKGLAAAMGRFPSAVTKLLKGDRDIKTHELPIIAAYLEEAPPAIPGLDFRLKQEVAEVREGRLLPVTTVGPVQAGAFIPIDEFDQSEPEIFYEPADPEFPRARRTAFDVIGDSMNRLEPSPILPGSKVIGVNYDDIGIPLRDKMVVVVQQERDAGHLREWSIKQIELQDEHIVFHPRSSNPRHKPIVVPRDLRADDGRQVKILALVREIKNRVPVF</sequence>
<dbReference type="Proteomes" id="UP001596053">
    <property type="component" value="Unassembled WGS sequence"/>
</dbReference>
<reference evidence="2" key="1">
    <citation type="journal article" date="2019" name="Int. J. Syst. Evol. Microbiol.">
        <title>The Global Catalogue of Microorganisms (GCM) 10K type strain sequencing project: providing services to taxonomists for standard genome sequencing and annotation.</title>
        <authorList>
            <consortium name="The Broad Institute Genomics Platform"/>
            <consortium name="The Broad Institute Genome Sequencing Center for Infectious Disease"/>
            <person name="Wu L."/>
            <person name="Ma J."/>
        </authorList>
    </citation>
    <scope>NUCLEOTIDE SEQUENCE [LARGE SCALE GENOMIC DNA]</scope>
    <source>
        <strain evidence="2">NCAIM B.01391</strain>
    </source>
</reference>
<dbReference type="EMBL" id="JBHSLW010000034">
    <property type="protein sequence ID" value="MFC5421976.1"/>
    <property type="molecule type" value="Genomic_DNA"/>
</dbReference>
<keyword evidence="2" id="KW-1185">Reference proteome</keyword>
<dbReference type="RefSeq" id="WP_377800279.1">
    <property type="nucleotide sequence ID" value="NZ_JBHSLW010000034.1"/>
</dbReference>